<dbReference type="RefSeq" id="WP_110792327.1">
    <property type="nucleotide sequence ID" value="NZ_QJRY01000005.1"/>
</dbReference>
<dbReference type="Gene3D" id="3.30.2310.20">
    <property type="entry name" value="RelE-like"/>
    <property type="match status" value="1"/>
</dbReference>
<keyword evidence="1" id="KW-1277">Toxin-antitoxin system</keyword>
<dbReference type="InterPro" id="IPR035093">
    <property type="entry name" value="RelE/ParE_toxin_dom_sf"/>
</dbReference>
<reference evidence="2 3" key="1">
    <citation type="submission" date="2018-06" db="EMBL/GenBank/DDBJ databases">
        <title>Rhizobium wuzhouense sp. nov., isolated from roots of Oryza officinalis.</title>
        <authorList>
            <person name="Yuan T."/>
        </authorList>
    </citation>
    <scope>NUCLEOTIDE SEQUENCE [LARGE SCALE GENOMIC DNA]</scope>
    <source>
        <strain evidence="2 3">W44</strain>
    </source>
</reference>
<proteinExistence type="predicted"/>
<dbReference type="Proteomes" id="UP000247536">
    <property type="component" value="Unassembled WGS sequence"/>
</dbReference>
<evidence type="ECO:0000256" key="1">
    <source>
        <dbReference type="ARBA" id="ARBA00022649"/>
    </source>
</evidence>
<dbReference type="InterPro" id="IPR007712">
    <property type="entry name" value="RelE/ParE_toxin"/>
</dbReference>
<keyword evidence="3" id="KW-1185">Reference proteome</keyword>
<sequence length="105" mass="12440">MPAKLFWTPKARVDVKSIYIKMREEQPRSSDRYFANIRRKVELLIEHPRLGERHPEVFRTARMLVEAPYVILYEIRPDTDDGPIDTVEIVRVVDGRRDLSALYKT</sequence>
<evidence type="ECO:0000313" key="3">
    <source>
        <dbReference type="Proteomes" id="UP000247536"/>
    </source>
</evidence>
<dbReference type="Pfam" id="PF05016">
    <property type="entry name" value="ParE_toxin"/>
    <property type="match status" value="1"/>
</dbReference>
<dbReference type="EMBL" id="QJRY01000005">
    <property type="protein sequence ID" value="PYB72322.1"/>
    <property type="molecule type" value="Genomic_DNA"/>
</dbReference>
<comment type="caution">
    <text evidence="2">The sequence shown here is derived from an EMBL/GenBank/DDBJ whole genome shotgun (WGS) entry which is preliminary data.</text>
</comment>
<evidence type="ECO:0000313" key="2">
    <source>
        <dbReference type="EMBL" id="PYB72322.1"/>
    </source>
</evidence>
<name>A0ABX5NPZ3_9HYPH</name>
<accession>A0ABX5NPZ3</accession>
<gene>
    <name evidence="2" type="ORF">DMY87_14335</name>
</gene>
<organism evidence="2 3">
    <name type="scientific">Rhizobium wuzhouense</name>
    <dbReference type="NCBI Taxonomy" id="1986026"/>
    <lineage>
        <taxon>Bacteria</taxon>
        <taxon>Pseudomonadati</taxon>
        <taxon>Pseudomonadota</taxon>
        <taxon>Alphaproteobacteria</taxon>
        <taxon>Hyphomicrobiales</taxon>
        <taxon>Rhizobiaceae</taxon>
        <taxon>Rhizobium/Agrobacterium group</taxon>
        <taxon>Rhizobium</taxon>
    </lineage>
</organism>
<protein>
    <submittedName>
        <fullName evidence="2">Type II toxin-antitoxin system RelE/ParE family toxin</fullName>
    </submittedName>
</protein>